<organism evidence="6 7">
    <name type="scientific">Actinoallomurus vinaceus</name>
    <dbReference type="NCBI Taxonomy" id="1080074"/>
    <lineage>
        <taxon>Bacteria</taxon>
        <taxon>Bacillati</taxon>
        <taxon>Actinomycetota</taxon>
        <taxon>Actinomycetes</taxon>
        <taxon>Streptosporangiales</taxon>
        <taxon>Thermomonosporaceae</taxon>
        <taxon>Actinoallomurus</taxon>
    </lineage>
</organism>
<sequence length="202" mass="22351">MSGVKSRRELYSEATKAALLEEATALFAEHGYAGTSLEQVAAASQVTRGAVYHHFAGKQALFEAVLEAQEKLAMEEIASAAAGATDPWESALLGLDAFLDKCCDPAYGRLVWQEGPTALGWHRWRECEQEYAYGVVERFVRGLIEAGYWRAAESVDTTVRFAFWMLGGAGMALTETPEADRPRVRDEWSQLIRRTLSGLRSQ</sequence>
<feature type="DNA-binding region" description="H-T-H motif" evidence="4">
    <location>
        <begin position="36"/>
        <end position="55"/>
    </location>
</feature>
<accession>A0ABP8UEU9</accession>
<evidence type="ECO:0000313" key="7">
    <source>
        <dbReference type="Proteomes" id="UP001501442"/>
    </source>
</evidence>
<evidence type="ECO:0000256" key="3">
    <source>
        <dbReference type="ARBA" id="ARBA00023163"/>
    </source>
</evidence>
<reference evidence="7" key="1">
    <citation type="journal article" date="2019" name="Int. J. Syst. Evol. Microbiol.">
        <title>The Global Catalogue of Microorganisms (GCM) 10K type strain sequencing project: providing services to taxonomists for standard genome sequencing and annotation.</title>
        <authorList>
            <consortium name="The Broad Institute Genomics Platform"/>
            <consortium name="The Broad Institute Genome Sequencing Center for Infectious Disease"/>
            <person name="Wu L."/>
            <person name="Ma J."/>
        </authorList>
    </citation>
    <scope>NUCLEOTIDE SEQUENCE [LARGE SCALE GENOMIC DNA]</scope>
    <source>
        <strain evidence="7">JCM 17939</strain>
    </source>
</reference>
<protein>
    <submittedName>
        <fullName evidence="6">TetR/AcrR family transcriptional regulator</fullName>
    </submittedName>
</protein>
<keyword evidence="7" id="KW-1185">Reference proteome</keyword>
<feature type="domain" description="HTH tetR-type" evidence="5">
    <location>
        <begin position="13"/>
        <end position="73"/>
    </location>
</feature>
<dbReference type="PRINTS" id="PR00455">
    <property type="entry name" value="HTHTETR"/>
</dbReference>
<proteinExistence type="predicted"/>
<dbReference type="SUPFAM" id="SSF46689">
    <property type="entry name" value="Homeodomain-like"/>
    <property type="match status" value="1"/>
</dbReference>
<name>A0ABP8UEU9_9ACTN</name>
<comment type="caution">
    <text evidence="6">The sequence shown here is derived from an EMBL/GenBank/DDBJ whole genome shotgun (WGS) entry which is preliminary data.</text>
</comment>
<evidence type="ECO:0000256" key="1">
    <source>
        <dbReference type="ARBA" id="ARBA00023015"/>
    </source>
</evidence>
<dbReference type="PROSITE" id="PS01081">
    <property type="entry name" value="HTH_TETR_1"/>
    <property type="match status" value="1"/>
</dbReference>
<dbReference type="RefSeq" id="WP_345433997.1">
    <property type="nucleotide sequence ID" value="NZ_BAABHK010000008.1"/>
</dbReference>
<dbReference type="PANTHER" id="PTHR30055:SF234">
    <property type="entry name" value="HTH-TYPE TRANSCRIPTIONAL REGULATOR BETI"/>
    <property type="match status" value="1"/>
</dbReference>
<dbReference type="PROSITE" id="PS50977">
    <property type="entry name" value="HTH_TETR_2"/>
    <property type="match status" value="1"/>
</dbReference>
<dbReference type="Gene3D" id="1.10.357.10">
    <property type="entry name" value="Tetracycline Repressor, domain 2"/>
    <property type="match status" value="1"/>
</dbReference>
<evidence type="ECO:0000256" key="2">
    <source>
        <dbReference type="ARBA" id="ARBA00023125"/>
    </source>
</evidence>
<dbReference type="Pfam" id="PF00440">
    <property type="entry name" value="TetR_N"/>
    <property type="match status" value="1"/>
</dbReference>
<evidence type="ECO:0000259" key="5">
    <source>
        <dbReference type="PROSITE" id="PS50977"/>
    </source>
</evidence>
<keyword evidence="2 4" id="KW-0238">DNA-binding</keyword>
<dbReference type="InterPro" id="IPR023772">
    <property type="entry name" value="DNA-bd_HTH_TetR-type_CS"/>
</dbReference>
<dbReference type="Proteomes" id="UP001501442">
    <property type="component" value="Unassembled WGS sequence"/>
</dbReference>
<gene>
    <name evidence="6" type="ORF">GCM10023196_055410</name>
</gene>
<keyword evidence="1" id="KW-0805">Transcription regulation</keyword>
<dbReference type="InterPro" id="IPR049484">
    <property type="entry name" value="Rv0078-like_C"/>
</dbReference>
<dbReference type="InterPro" id="IPR009057">
    <property type="entry name" value="Homeodomain-like_sf"/>
</dbReference>
<dbReference type="EMBL" id="BAABHK010000008">
    <property type="protein sequence ID" value="GAA4630359.1"/>
    <property type="molecule type" value="Genomic_DNA"/>
</dbReference>
<keyword evidence="3" id="KW-0804">Transcription</keyword>
<evidence type="ECO:0000256" key="4">
    <source>
        <dbReference type="PROSITE-ProRule" id="PRU00335"/>
    </source>
</evidence>
<dbReference type="InterPro" id="IPR001647">
    <property type="entry name" value="HTH_TetR"/>
</dbReference>
<dbReference type="InterPro" id="IPR050109">
    <property type="entry name" value="HTH-type_TetR-like_transc_reg"/>
</dbReference>
<dbReference type="Pfam" id="PF21351">
    <property type="entry name" value="TetR_C_41"/>
    <property type="match status" value="1"/>
</dbReference>
<evidence type="ECO:0000313" key="6">
    <source>
        <dbReference type="EMBL" id="GAA4630359.1"/>
    </source>
</evidence>
<dbReference type="PANTHER" id="PTHR30055">
    <property type="entry name" value="HTH-TYPE TRANSCRIPTIONAL REGULATOR RUTR"/>
    <property type="match status" value="1"/>
</dbReference>